<feature type="chain" id="PRO_5043003515" description="Secreted protein" evidence="1">
    <location>
        <begin position="18"/>
        <end position="108"/>
    </location>
</feature>
<evidence type="ECO:0000313" key="3">
    <source>
        <dbReference type="Proteomes" id="UP001374584"/>
    </source>
</evidence>
<proteinExistence type="predicted"/>
<keyword evidence="3" id="KW-1185">Reference proteome</keyword>
<protein>
    <recommendedName>
        <fullName evidence="4">Secreted protein</fullName>
    </recommendedName>
</protein>
<dbReference type="Proteomes" id="UP001374584">
    <property type="component" value="Unassembled WGS sequence"/>
</dbReference>
<gene>
    <name evidence="2" type="ORF">VNO80_15638</name>
</gene>
<feature type="signal peptide" evidence="1">
    <location>
        <begin position="1"/>
        <end position="17"/>
    </location>
</feature>
<name>A0AAN9MQ95_PHACN</name>
<comment type="caution">
    <text evidence="2">The sequence shown here is derived from an EMBL/GenBank/DDBJ whole genome shotgun (WGS) entry which is preliminary data.</text>
</comment>
<evidence type="ECO:0000256" key="1">
    <source>
        <dbReference type="SAM" id="SignalP"/>
    </source>
</evidence>
<keyword evidence="1" id="KW-0732">Signal</keyword>
<reference evidence="2 3" key="1">
    <citation type="submission" date="2024-01" db="EMBL/GenBank/DDBJ databases">
        <title>The genomes of 5 underutilized Papilionoideae crops provide insights into root nodulation and disease resistanc.</title>
        <authorList>
            <person name="Jiang F."/>
        </authorList>
    </citation>
    <scope>NUCLEOTIDE SEQUENCE [LARGE SCALE GENOMIC DNA]</scope>
    <source>
        <strain evidence="2">JINMINGXINNONG_FW02</strain>
        <tissue evidence="2">Leaves</tissue>
    </source>
</reference>
<dbReference type="AlphaFoldDB" id="A0AAN9MQ95"/>
<organism evidence="2 3">
    <name type="scientific">Phaseolus coccineus</name>
    <name type="common">Scarlet runner bean</name>
    <name type="synonym">Phaseolus multiflorus</name>
    <dbReference type="NCBI Taxonomy" id="3886"/>
    <lineage>
        <taxon>Eukaryota</taxon>
        <taxon>Viridiplantae</taxon>
        <taxon>Streptophyta</taxon>
        <taxon>Embryophyta</taxon>
        <taxon>Tracheophyta</taxon>
        <taxon>Spermatophyta</taxon>
        <taxon>Magnoliopsida</taxon>
        <taxon>eudicotyledons</taxon>
        <taxon>Gunneridae</taxon>
        <taxon>Pentapetalae</taxon>
        <taxon>rosids</taxon>
        <taxon>fabids</taxon>
        <taxon>Fabales</taxon>
        <taxon>Fabaceae</taxon>
        <taxon>Papilionoideae</taxon>
        <taxon>50 kb inversion clade</taxon>
        <taxon>NPAAA clade</taxon>
        <taxon>indigoferoid/millettioid clade</taxon>
        <taxon>Phaseoleae</taxon>
        <taxon>Phaseolus</taxon>
    </lineage>
</organism>
<dbReference type="EMBL" id="JAYMYR010000006">
    <property type="protein sequence ID" value="KAK7356368.1"/>
    <property type="molecule type" value="Genomic_DNA"/>
</dbReference>
<evidence type="ECO:0008006" key="4">
    <source>
        <dbReference type="Google" id="ProtNLM"/>
    </source>
</evidence>
<accession>A0AAN9MQ95</accession>
<evidence type="ECO:0000313" key="2">
    <source>
        <dbReference type="EMBL" id="KAK7356368.1"/>
    </source>
</evidence>
<sequence length="108" mass="12254">MWKVSLHLFSLSSLSLMAFISRHFFTNNIFSPGHSISASKPSPPFLPKRLRQHRVLHPCHPLNTLPTSVFPHFSSNSIIPQLGLMLNLWIRILGVSHLGWRKLGGDLH</sequence>